<keyword evidence="2" id="KW-1185">Reference proteome</keyword>
<dbReference type="SUPFAM" id="SSF160424">
    <property type="entry name" value="BH3703-like"/>
    <property type="match status" value="1"/>
</dbReference>
<name>A0A5B2XMJ3_9PSEU</name>
<reference evidence="1 2" key="1">
    <citation type="submission" date="2019-09" db="EMBL/GenBank/DDBJ databases">
        <title>Goodfellowia gen. nov., a new genus of the Pseudonocardineae related to Actinoalloteichus, containing Goodfellowia coeruleoviolacea gen. nov., comb. nov. gen. nov., comb. nov.</title>
        <authorList>
            <person name="Labeda D."/>
        </authorList>
    </citation>
    <scope>NUCLEOTIDE SEQUENCE [LARGE SCALE GENOMIC DNA]</scope>
    <source>
        <strain evidence="1 2">AN110305</strain>
    </source>
</reference>
<dbReference type="EMBL" id="VUOB01000010">
    <property type="protein sequence ID" value="KAA2264613.1"/>
    <property type="molecule type" value="Genomic_DNA"/>
</dbReference>
<comment type="caution">
    <text evidence="1">The sequence shown here is derived from an EMBL/GenBank/DDBJ whole genome shotgun (WGS) entry which is preliminary data.</text>
</comment>
<organism evidence="1 2">
    <name type="scientific">Solihabitans fulvus</name>
    <dbReference type="NCBI Taxonomy" id="1892852"/>
    <lineage>
        <taxon>Bacteria</taxon>
        <taxon>Bacillati</taxon>
        <taxon>Actinomycetota</taxon>
        <taxon>Actinomycetes</taxon>
        <taxon>Pseudonocardiales</taxon>
        <taxon>Pseudonocardiaceae</taxon>
        <taxon>Solihabitans</taxon>
    </lineage>
</organism>
<proteinExistence type="predicted"/>
<accession>A0A5B2XMJ3</accession>
<evidence type="ECO:0000313" key="1">
    <source>
        <dbReference type="EMBL" id="KAA2264613.1"/>
    </source>
</evidence>
<gene>
    <name evidence="1" type="ORF">F0L68_05800</name>
</gene>
<dbReference type="OrthoDB" id="6957847at2"/>
<dbReference type="RefSeq" id="WP_149848417.1">
    <property type="nucleotide sequence ID" value="NZ_VUOB01000010.1"/>
</dbReference>
<reference evidence="1 2" key="2">
    <citation type="submission" date="2019-09" db="EMBL/GenBank/DDBJ databases">
        <authorList>
            <person name="Jin C."/>
        </authorList>
    </citation>
    <scope>NUCLEOTIDE SEQUENCE [LARGE SCALE GENOMIC DNA]</scope>
    <source>
        <strain evidence="1 2">AN110305</strain>
    </source>
</reference>
<dbReference type="AlphaFoldDB" id="A0A5B2XMJ3"/>
<dbReference type="InterPro" id="IPR036170">
    <property type="entry name" value="YezG-like_sf"/>
</dbReference>
<dbReference type="Proteomes" id="UP000323454">
    <property type="component" value="Unassembled WGS sequence"/>
</dbReference>
<evidence type="ECO:0000313" key="2">
    <source>
        <dbReference type="Proteomes" id="UP000323454"/>
    </source>
</evidence>
<protein>
    <submittedName>
        <fullName evidence="1">Uncharacterized protein</fullName>
    </submittedName>
</protein>
<sequence length="156" mass="17794">MSTMPPSGQPTSEQLRRQDLMQQIGIALLDVAPDNWRRIDLLARMTSTVQDLALTVYLADTTTPEVVPPRGIGVALAELRQLMYEPGRGTWFSARCTIDPPGKFNISYNTDHDPNWNPPLLAEPWVRDLQAYPRDDEHTPDWLRAKLTDARREEQN</sequence>